<evidence type="ECO:0000256" key="2">
    <source>
        <dbReference type="SAM" id="SignalP"/>
    </source>
</evidence>
<reference evidence="4" key="1">
    <citation type="submission" date="2021-10" db="EMBL/GenBank/DDBJ databases">
        <title>Loktanella gaetbuli sp. nov., isolated from a tidal flat.</title>
        <authorList>
            <person name="Park S."/>
            <person name="Yoon J.-H."/>
        </authorList>
    </citation>
    <scope>NUCLEOTIDE SEQUENCE</scope>
    <source>
        <strain evidence="4">TSTF-M6</strain>
    </source>
</reference>
<gene>
    <name evidence="4" type="ORF">LGQ03_09905</name>
</gene>
<feature type="signal peptide" evidence="2">
    <location>
        <begin position="1"/>
        <end position="24"/>
    </location>
</feature>
<evidence type="ECO:0000313" key="5">
    <source>
        <dbReference type="Proteomes" id="UP001138961"/>
    </source>
</evidence>
<dbReference type="Proteomes" id="UP001138961">
    <property type="component" value="Unassembled WGS sequence"/>
</dbReference>
<dbReference type="EMBL" id="JAJATZ010000004">
    <property type="protein sequence ID" value="MCB5199554.1"/>
    <property type="molecule type" value="Genomic_DNA"/>
</dbReference>
<organism evidence="4 5">
    <name type="scientific">Loktanella gaetbuli</name>
    <dbReference type="NCBI Taxonomy" id="2881335"/>
    <lineage>
        <taxon>Bacteria</taxon>
        <taxon>Pseudomonadati</taxon>
        <taxon>Pseudomonadota</taxon>
        <taxon>Alphaproteobacteria</taxon>
        <taxon>Rhodobacterales</taxon>
        <taxon>Roseobacteraceae</taxon>
        <taxon>Loktanella</taxon>
    </lineage>
</organism>
<protein>
    <submittedName>
        <fullName evidence="4">DUF4174 domain-containing protein</fullName>
    </submittedName>
</protein>
<evidence type="ECO:0000256" key="1">
    <source>
        <dbReference type="ARBA" id="ARBA00022729"/>
    </source>
</evidence>
<feature type="domain" description="DUF4174" evidence="3">
    <location>
        <begin position="48"/>
        <end position="149"/>
    </location>
</feature>
<evidence type="ECO:0000259" key="3">
    <source>
        <dbReference type="Pfam" id="PF13778"/>
    </source>
</evidence>
<evidence type="ECO:0000313" key="4">
    <source>
        <dbReference type="EMBL" id="MCB5199554.1"/>
    </source>
</evidence>
<dbReference type="InterPro" id="IPR025232">
    <property type="entry name" value="DUF4174"/>
</dbReference>
<dbReference type="RefSeq" id="WP_226748269.1">
    <property type="nucleotide sequence ID" value="NZ_JAJATZ010000004.1"/>
</dbReference>
<keyword evidence="1 2" id="KW-0732">Signal</keyword>
<proteinExistence type="predicted"/>
<feature type="chain" id="PRO_5045090259" evidence="2">
    <location>
        <begin position="25"/>
        <end position="162"/>
    </location>
</feature>
<name>A0ABS8BUZ7_9RHOB</name>
<comment type="caution">
    <text evidence="4">The sequence shown here is derived from an EMBL/GenBank/DDBJ whole genome shotgun (WGS) entry which is preliminary data.</text>
</comment>
<keyword evidence="5" id="KW-1185">Reference proteome</keyword>
<accession>A0ABS8BUZ7</accession>
<dbReference type="Pfam" id="PF13778">
    <property type="entry name" value="DUF4174"/>
    <property type="match status" value="1"/>
</dbReference>
<sequence length="162" mass="17983">MNKRNFIAGLAAMTLWPAMLPAQSESPGAVAAWLADPATPLNADQIMLSDFQWIARPVAVFADSPNDPAFIEQMELLASRVDELVERDVVVLFDTDPAARSPMRLQLRPRGFMMALLGKDGQVKLRKPSPWDVRELSRSIDKMPVRQREITERRAAGSAAVN</sequence>